<reference evidence="3" key="1">
    <citation type="submission" date="2017-10" db="EMBL/GenBank/DDBJ databases">
        <authorList>
            <person name="Regsiter A."/>
            <person name="William W."/>
        </authorList>
    </citation>
    <scope>NUCLEOTIDE SEQUENCE [LARGE SCALE GENOMIC DNA]</scope>
</reference>
<sequence length="119" mass="13752">MVYGRRDRSLVRAAQRTREPPEPRADRSIERRISIGPITTFAGETPKLMRAPFVKRAGRQLIDRILTQGRFRPQSDLRAATSQCLELVEIGAYELSSGRDFRAFQEPDWQRLPRAIRKS</sequence>
<dbReference type="EMBL" id="LT962688">
    <property type="protein sequence ID" value="SOR31644.1"/>
    <property type="molecule type" value="Genomic_DNA"/>
</dbReference>
<evidence type="ECO:0000313" key="2">
    <source>
        <dbReference type="EMBL" id="SOR31644.1"/>
    </source>
</evidence>
<protein>
    <submittedName>
        <fullName evidence="2">Uncharacterized protein</fullName>
    </submittedName>
</protein>
<dbReference type="AlphaFoldDB" id="A0A2N9AWF2"/>
<name>A0A2N9AWF2_METEX</name>
<feature type="region of interest" description="Disordered" evidence="1">
    <location>
        <begin position="1"/>
        <end position="28"/>
    </location>
</feature>
<gene>
    <name evidence="2" type="ORF">TK0001_5059</name>
</gene>
<dbReference type="Proteomes" id="UP000233769">
    <property type="component" value="Chromosome tk0001"/>
</dbReference>
<proteinExistence type="predicted"/>
<organism evidence="2 3">
    <name type="scientific">Methylorubrum extorquens</name>
    <name type="common">Methylobacterium dichloromethanicum</name>
    <name type="synonym">Methylobacterium extorquens</name>
    <dbReference type="NCBI Taxonomy" id="408"/>
    <lineage>
        <taxon>Bacteria</taxon>
        <taxon>Pseudomonadati</taxon>
        <taxon>Pseudomonadota</taxon>
        <taxon>Alphaproteobacteria</taxon>
        <taxon>Hyphomicrobiales</taxon>
        <taxon>Methylobacteriaceae</taxon>
        <taxon>Methylorubrum</taxon>
    </lineage>
</organism>
<evidence type="ECO:0000256" key="1">
    <source>
        <dbReference type="SAM" id="MobiDB-lite"/>
    </source>
</evidence>
<evidence type="ECO:0000313" key="3">
    <source>
        <dbReference type="Proteomes" id="UP000233769"/>
    </source>
</evidence>
<accession>A0A2N9AWF2</accession>